<dbReference type="InterPro" id="IPR036856">
    <property type="entry name" value="Ald_Oxase/Xan_DH_a/b_sf"/>
</dbReference>
<gene>
    <name evidence="5" type="ORF">RBB81_21275</name>
</gene>
<feature type="region of interest" description="Disordered" evidence="3">
    <location>
        <begin position="1"/>
        <end position="28"/>
    </location>
</feature>
<dbReference type="InterPro" id="IPR046867">
    <property type="entry name" value="AldOxase/xan_DH_MoCoBD2"/>
</dbReference>
<dbReference type="AlphaFoldDB" id="A0AAU7Z0R9"/>
<dbReference type="Gene3D" id="3.90.1170.50">
    <property type="entry name" value="Aldehyde oxidase/xanthine dehydrogenase, a/b hammerhead"/>
    <property type="match status" value="1"/>
</dbReference>
<dbReference type="Pfam" id="PF01315">
    <property type="entry name" value="Ald_Xan_dh_C"/>
    <property type="match status" value="1"/>
</dbReference>
<sequence>MNSTDTPQDKQTGSTTGKQEAATPRRELKQRYDGYAKVTGSARYATEFQMPGAVYAFLVQSTIPKGTIASIDRAAAERAYGVLAVLTPFNAARLPMPPSQSHARRAVSLLQDRAVHYNGQPIAVVVAASLDQARHAATLLKIEYISEPPQLDFMGRLDQGRPLKQPTREPADSRRGNLAASMARATVTLEETYTTPIQNHNSMETHSTLAWWEGEKLNVYNSTQSIEVDQQALASTFGIPLSNVRVQCPYTGGGFGSKGSPWSHVFLAAMAAKTVGRPVKLALDRNQMFGPVGSRPATVQKIRLGASADGRLLGVEHNVILTASVMEDFLEPCAAQTRMLYSSESNATTHRLVDMNLGVGTYMRAPGEASGSAAVESALDELAIKLKMDPVELRLINYAETDEGRNLPFTSKHLRACYEQAGTRFGWSSRNSTPGQRLEGNALIGYGMATSTRRAGRSEAEAVVRILPNGRVFVGAGTQDLGTGTYTIMADTAGNELGLDPSLVEVRLGDSALPGAPGSVGSQTAASVCPAVRLAAIKARSRLIGMALGDPASPLHGRNAEEINVGEGRIFVTSDPSIGESFAERIGRNGGDPVEAISSAEPEAGAARYSAYSFGAVFVEVAVDRSTGMVKVRRVVGTYDIGTLMNQMTGLSQLIGGVVWGISFALQEEAHIDPFSGRTVNANYAEYHVPVNADIGEIDLTVLNIPDTRFSPLGARGIGEVATTGVAAAIANAVYNATGKRVRNFPITADKIMATAGTTA</sequence>
<evidence type="ECO:0000313" key="5">
    <source>
        <dbReference type="EMBL" id="XCB22081.1"/>
    </source>
</evidence>
<feature type="domain" description="Aldehyde oxidase/xanthine dehydrogenase a/b hammerhead" evidence="4">
    <location>
        <begin position="39"/>
        <end position="148"/>
    </location>
</feature>
<protein>
    <submittedName>
        <fullName evidence="5">Xanthine dehydrogenase family protein molybdopterin-binding subunit</fullName>
    </submittedName>
</protein>
<dbReference type="SUPFAM" id="SSF56003">
    <property type="entry name" value="Molybdenum cofactor-binding domain"/>
    <property type="match status" value="1"/>
</dbReference>
<dbReference type="GO" id="GO:0016491">
    <property type="term" value="F:oxidoreductase activity"/>
    <property type="evidence" value="ECO:0007669"/>
    <property type="project" value="UniProtKB-KW"/>
</dbReference>
<organism evidence="5">
    <name type="scientific">Tunturiibacter gelidiferens</name>
    <dbReference type="NCBI Taxonomy" id="3069689"/>
    <lineage>
        <taxon>Bacteria</taxon>
        <taxon>Pseudomonadati</taxon>
        <taxon>Acidobacteriota</taxon>
        <taxon>Terriglobia</taxon>
        <taxon>Terriglobales</taxon>
        <taxon>Acidobacteriaceae</taxon>
        <taxon>Tunturiibacter</taxon>
    </lineage>
</organism>
<dbReference type="Gene3D" id="3.30.365.10">
    <property type="entry name" value="Aldehyde oxidase/xanthine dehydrogenase, molybdopterin binding domain"/>
    <property type="match status" value="4"/>
</dbReference>
<dbReference type="Pfam" id="PF20256">
    <property type="entry name" value="MoCoBD_2"/>
    <property type="match status" value="1"/>
</dbReference>
<name>A0AAU7Z0R9_9BACT</name>
<keyword evidence="1" id="KW-0500">Molybdenum</keyword>
<dbReference type="InterPro" id="IPR016208">
    <property type="entry name" value="Ald_Oxase/xanthine_DH-like"/>
</dbReference>
<dbReference type="EMBL" id="CP132938">
    <property type="protein sequence ID" value="XCB22081.1"/>
    <property type="molecule type" value="Genomic_DNA"/>
</dbReference>
<dbReference type="InterPro" id="IPR000674">
    <property type="entry name" value="Ald_Oxase/Xan_DH_a/b"/>
</dbReference>
<dbReference type="KEGG" id="tgi:RBB81_21275"/>
<dbReference type="SMART" id="SM01008">
    <property type="entry name" value="Ald_Xan_dh_C"/>
    <property type="match status" value="1"/>
</dbReference>
<dbReference type="GO" id="GO:0005506">
    <property type="term" value="F:iron ion binding"/>
    <property type="evidence" value="ECO:0007669"/>
    <property type="project" value="InterPro"/>
</dbReference>
<dbReference type="PANTHER" id="PTHR11908:SF132">
    <property type="entry name" value="ALDEHYDE OXIDASE 1-RELATED"/>
    <property type="match status" value="1"/>
</dbReference>
<dbReference type="RefSeq" id="WP_353072077.1">
    <property type="nucleotide sequence ID" value="NZ_CP132938.1"/>
</dbReference>
<dbReference type="SUPFAM" id="SSF54665">
    <property type="entry name" value="CO dehydrogenase molybdoprotein N-domain-like"/>
    <property type="match status" value="1"/>
</dbReference>
<evidence type="ECO:0000256" key="2">
    <source>
        <dbReference type="ARBA" id="ARBA00023002"/>
    </source>
</evidence>
<dbReference type="InterPro" id="IPR037165">
    <property type="entry name" value="AldOxase/xan_DH_Mopterin-bd_sf"/>
</dbReference>
<keyword evidence="2" id="KW-0560">Oxidoreductase</keyword>
<evidence type="ECO:0000256" key="1">
    <source>
        <dbReference type="ARBA" id="ARBA00022505"/>
    </source>
</evidence>
<dbReference type="PANTHER" id="PTHR11908">
    <property type="entry name" value="XANTHINE DEHYDROGENASE"/>
    <property type="match status" value="1"/>
</dbReference>
<reference evidence="5" key="1">
    <citation type="submission" date="2023-08" db="EMBL/GenBank/DDBJ databases">
        <authorList>
            <person name="Messyasz A."/>
            <person name="Mannisto M.K."/>
            <person name="Kerkhof L.J."/>
            <person name="Haggblom M."/>
        </authorList>
    </citation>
    <scope>NUCLEOTIDE SEQUENCE</scope>
    <source>
        <strain evidence="5">M8UP39</strain>
    </source>
</reference>
<evidence type="ECO:0000259" key="4">
    <source>
        <dbReference type="SMART" id="SM01008"/>
    </source>
</evidence>
<accession>A0AAU7Z0R9</accession>
<dbReference type="InterPro" id="IPR008274">
    <property type="entry name" value="AldOxase/xan_DH_MoCoBD1"/>
</dbReference>
<proteinExistence type="predicted"/>
<evidence type="ECO:0000256" key="3">
    <source>
        <dbReference type="SAM" id="MobiDB-lite"/>
    </source>
</evidence>
<reference evidence="5" key="2">
    <citation type="journal article" date="2024" name="Environ. Microbiol.">
        <title>Genome analysis and description of Tunturibacter gen. nov. expands the diversity of Terriglobia in tundra soils.</title>
        <authorList>
            <person name="Messyasz A."/>
            <person name="Mannisto M.K."/>
            <person name="Kerkhof L.J."/>
            <person name="Haggblom M.M."/>
        </authorList>
    </citation>
    <scope>NUCLEOTIDE SEQUENCE</scope>
    <source>
        <strain evidence="5">M8UP39</strain>
    </source>
</reference>
<feature type="compositionally biased region" description="Polar residues" evidence="3">
    <location>
        <begin position="1"/>
        <end position="18"/>
    </location>
</feature>
<dbReference type="Pfam" id="PF02738">
    <property type="entry name" value="MoCoBD_1"/>
    <property type="match status" value="1"/>
</dbReference>